<dbReference type="InterPro" id="IPR002772">
    <property type="entry name" value="Glyco_hydro_3_C"/>
</dbReference>
<evidence type="ECO:0000313" key="11">
    <source>
        <dbReference type="Proteomes" id="UP000726105"/>
    </source>
</evidence>
<sequence length="792" mass="83988">MRYPRPLSIVLAGALALGVAGVPMVTSAQAAQPTATAVRTVTDGVTTFAVVDNPGGPTLSYIPGGGITLLTESTAAGTLTFKDFDADGQLDAFEDWRKPVNERAKALAAVLSIEQIAGLMLFSSHERNLAAGLTTAQRTYLSQDRLRNVLNASANDVTANVTWTNAAQAYAESLATAAEPYIPVNISSDPRSTAGSDTAYNAAGADISRWPSNIGLAATFSGDAMLKFAKITSQEYRAMGITTALGPQIDLATEPRWLRVDGTFGENVDLATTMATNYVNGSQNTYDANGTSVGWGADSITTMIKHWPGDGAGEGGREAHLNAGKYAVYPGNNFAEHTEPFLAAKDSLAVMSSYSIAIAGDGSPLTGNRVGSAYDKVKLDLLRNADYDGVICTDWGVTTGYTDPNSRFGMAWGMEDATVEQRHYAALRAGVDMYGGNNRTAPVLAAYAMWQADYAAGQNAISADERFRKSGERILRMIMAPGLFENPYLDLAASKAIVASPDKVAAGLKTQADSIVLLKNDDKTIKASPAAKYKQQTVYIPSSIGYGFTNVFGATPDLTGPSLDAAVAAQYFKKVLTDTPVLDANGKVVDYVMPDLRGVDVVLAGMRGPDNGDNFTGAGLTKDGTFYPLSLQWAPYTADGPHVRKVSIAGDILADGSQQNRSYFGQTSQIGNEYDLVALNRTLAAVEAIEKAQHKKIPVIVAVKAKTSFIPAEFESRVDALLVGYSVNGKVLIDAALGFAEPHGRLPMTSPKDMDAVEAQLEDVGEDMTPYVDSLGNTYDFGFGLDWKGRIG</sequence>
<feature type="signal peptide" evidence="7">
    <location>
        <begin position="1"/>
        <end position="30"/>
    </location>
</feature>
<dbReference type="EMBL" id="JADJIB010000012">
    <property type="protein sequence ID" value="MBK7274811.1"/>
    <property type="molecule type" value="Genomic_DNA"/>
</dbReference>
<feature type="domain" description="Glycoside hydrolase family 3 N-terminal" evidence="8">
    <location>
        <begin position="141"/>
        <end position="440"/>
    </location>
</feature>
<comment type="caution">
    <text evidence="10">The sequence shown here is derived from an EMBL/GenBank/DDBJ whole genome shotgun (WGS) entry which is preliminary data.</text>
</comment>
<evidence type="ECO:0000256" key="3">
    <source>
        <dbReference type="ARBA" id="ARBA00012744"/>
    </source>
</evidence>
<dbReference type="InterPro" id="IPR001764">
    <property type="entry name" value="Glyco_hydro_3_N"/>
</dbReference>
<feature type="domain" description="Glycoside hydrolase family 3 C-terminal" evidence="9">
    <location>
        <begin position="670"/>
        <end position="787"/>
    </location>
</feature>
<reference evidence="10 11" key="1">
    <citation type="submission" date="2020-10" db="EMBL/GenBank/DDBJ databases">
        <title>Connecting structure to function with the recovery of over 1000 high-quality activated sludge metagenome-assembled genomes encoding full-length rRNA genes using long-read sequencing.</title>
        <authorList>
            <person name="Singleton C.M."/>
            <person name="Petriglieri F."/>
            <person name="Kristensen J.M."/>
            <person name="Kirkegaard R.H."/>
            <person name="Michaelsen T.Y."/>
            <person name="Andersen M.H."/>
            <person name="Karst S.M."/>
            <person name="Dueholm M.S."/>
            <person name="Nielsen P.H."/>
            <person name="Albertsen M."/>
        </authorList>
    </citation>
    <scope>NUCLEOTIDE SEQUENCE [LARGE SCALE GENOMIC DNA]</scope>
    <source>
        <strain evidence="10">Ega_18-Q3-R5-49_MAXAC.001</strain>
    </source>
</reference>
<dbReference type="InterPro" id="IPR036962">
    <property type="entry name" value="Glyco_hydro_3_N_sf"/>
</dbReference>
<keyword evidence="5 10" id="KW-0378">Hydrolase</keyword>
<dbReference type="SUPFAM" id="SSF52279">
    <property type="entry name" value="Beta-D-glucan exohydrolase, C-terminal domain"/>
    <property type="match status" value="1"/>
</dbReference>
<name>A0A935M6V1_9MICO</name>
<protein>
    <recommendedName>
        <fullName evidence="3">beta-glucosidase</fullName>
        <ecNumber evidence="3">3.2.1.21</ecNumber>
    </recommendedName>
</protein>
<evidence type="ECO:0000313" key="10">
    <source>
        <dbReference type="EMBL" id="MBK7274811.1"/>
    </source>
</evidence>
<dbReference type="InterPro" id="IPR051915">
    <property type="entry name" value="Cellulose_Degrad_GH3"/>
</dbReference>
<dbReference type="EC" id="3.2.1.21" evidence="3"/>
<dbReference type="SUPFAM" id="SSF51445">
    <property type="entry name" value="(Trans)glycosidases"/>
    <property type="match status" value="1"/>
</dbReference>
<organism evidence="10 11">
    <name type="scientific">Candidatus Phosphoribacter hodrii</name>
    <dbReference type="NCBI Taxonomy" id="2953743"/>
    <lineage>
        <taxon>Bacteria</taxon>
        <taxon>Bacillati</taxon>
        <taxon>Actinomycetota</taxon>
        <taxon>Actinomycetes</taxon>
        <taxon>Micrococcales</taxon>
        <taxon>Dermatophilaceae</taxon>
        <taxon>Candidatus Phosphoribacter</taxon>
    </lineage>
</organism>
<accession>A0A935M6V1</accession>
<dbReference type="GO" id="GO:0009251">
    <property type="term" value="P:glucan catabolic process"/>
    <property type="evidence" value="ECO:0007669"/>
    <property type="project" value="TreeGrafter"/>
</dbReference>
<dbReference type="Gene3D" id="3.40.50.1700">
    <property type="entry name" value="Glycoside hydrolase family 3 C-terminal domain"/>
    <property type="match status" value="1"/>
</dbReference>
<dbReference type="InterPro" id="IPR036881">
    <property type="entry name" value="Glyco_hydro_3_C_sf"/>
</dbReference>
<evidence type="ECO:0000256" key="6">
    <source>
        <dbReference type="ARBA" id="ARBA00023295"/>
    </source>
</evidence>
<dbReference type="AlphaFoldDB" id="A0A935M6V1"/>
<comment type="catalytic activity">
    <reaction evidence="1">
        <text>Hydrolysis of terminal, non-reducing beta-D-glucosyl residues with release of beta-D-glucose.</text>
        <dbReference type="EC" id="3.2.1.21"/>
    </reaction>
</comment>
<dbReference type="PANTHER" id="PTHR30620">
    <property type="entry name" value="PERIPLASMIC BETA-GLUCOSIDASE-RELATED"/>
    <property type="match status" value="1"/>
</dbReference>
<evidence type="ECO:0000259" key="8">
    <source>
        <dbReference type="Pfam" id="PF00933"/>
    </source>
</evidence>
<gene>
    <name evidence="10" type="ORF">IPI13_17275</name>
</gene>
<evidence type="ECO:0000256" key="4">
    <source>
        <dbReference type="ARBA" id="ARBA00022729"/>
    </source>
</evidence>
<dbReference type="GO" id="GO:0008422">
    <property type="term" value="F:beta-glucosidase activity"/>
    <property type="evidence" value="ECO:0007669"/>
    <property type="project" value="UniProtKB-EC"/>
</dbReference>
<dbReference type="InterPro" id="IPR017853">
    <property type="entry name" value="GH"/>
</dbReference>
<proteinExistence type="inferred from homology"/>
<dbReference type="Proteomes" id="UP000726105">
    <property type="component" value="Unassembled WGS sequence"/>
</dbReference>
<evidence type="ECO:0000256" key="2">
    <source>
        <dbReference type="ARBA" id="ARBA00005336"/>
    </source>
</evidence>
<feature type="chain" id="PRO_5038072252" description="beta-glucosidase" evidence="7">
    <location>
        <begin position="31"/>
        <end position="792"/>
    </location>
</feature>
<dbReference type="Pfam" id="PF01915">
    <property type="entry name" value="Glyco_hydro_3_C"/>
    <property type="match status" value="1"/>
</dbReference>
<evidence type="ECO:0000259" key="9">
    <source>
        <dbReference type="Pfam" id="PF01915"/>
    </source>
</evidence>
<evidence type="ECO:0000256" key="1">
    <source>
        <dbReference type="ARBA" id="ARBA00000448"/>
    </source>
</evidence>
<keyword evidence="4 7" id="KW-0732">Signal</keyword>
<evidence type="ECO:0000256" key="7">
    <source>
        <dbReference type="SAM" id="SignalP"/>
    </source>
</evidence>
<comment type="similarity">
    <text evidence="2">Belongs to the glycosyl hydrolase 3 family.</text>
</comment>
<dbReference type="Pfam" id="PF00933">
    <property type="entry name" value="Glyco_hydro_3"/>
    <property type="match status" value="1"/>
</dbReference>
<evidence type="ECO:0000256" key="5">
    <source>
        <dbReference type="ARBA" id="ARBA00022801"/>
    </source>
</evidence>
<dbReference type="Gene3D" id="3.20.20.300">
    <property type="entry name" value="Glycoside hydrolase, family 3, N-terminal domain"/>
    <property type="match status" value="1"/>
</dbReference>
<keyword evidence="6" id="KW-0326">Glycosidase</keyword>
<dbReference type="PANTHER" id="PTHR30620:SF16">
    <property type="entry name" value="LYSOSOMAL BETA GLUCOSIDASE"/>
    <property type="match status" value="1"/>
</dbReference>